<evidence type="ECO:0000259" key="2">
    <source>
        <dbReference type="PROSITE" id="PS00498"/>
    </source>
</evidence>
<protein>
    <submittedName>
        <fullName evidence="3">Uncharacterized protein DUF4932</fullName>
    </submittedName>
</protein>
<dbReference type="InterPro" id="IPR032560">
    <property type="entry name" value="DUF4932"/>
</dbReference>
<evidence type="ECO:0000313" key="4">
    <source>
        <dbReference type="Proteomes" id="UP000295468"/>
    </source>
</evidence>
<keyword evidence="4" id="KW-1185">Reference proteome</keyword>
<feature type="domain" description="Tyrosinase copper-binding" evidence="2">
    <location>
        <begin position="96"/>
        <end position="107"/>
    </location>
</feature>
<sequence length="539" mass="61575">MKKLLLLSLIFTALCSNPLSAKSFKTYSVERNGLSFRIDPRIELFNIIAMQFGHNGMSLHNLEYKRECLDAFKDFRNHPAPGILRETWTKGWAVDDPIFFLLHLDEDFKLQEGLHPDIIARGGGIEQLEKLARAMGEYATLSGFHHFFNETKASYFQQILDNTCYQFGELPLIPVMESYFGEKASAYTVILNLLGGYGNFGTSVPGPPGKELYAVIEPGGSLGRIPDYHPSPLLIDLILHEFTHGFVNDKLAPLQSRIDELAHLYSPLEKVMKAQGYHNWSSSFNEHLVRSLTTRLTTDLFGPAVSDHLYLQLLQARKFQYADSLIQLLKEYESQRKTFPRFKDYLPNLVESFSETVTLAKKENFPEHQDIPKPYEFSRDSTSVFILPTAEADSGEMIKLHDWVKNYRNMISPASRIVTDREALGMDLTGFDLLIFGTLSGNLFLNSLDTELPVKIRPEGIYTNKFIPGNNLQLVLSWINPTDPGRAMILYTGQRVQDIRDFNYSPVKDQYHYWVGKDLLTVDKGDYQLYFGKWIPPVQ</sequence>
<dbReference type="AlphaFoldDB" id="A0A4R6TRN4"/>
<evidence type="ECO:0000256" key="1">
    <source>
        <dbReference type="SAM" id="SignalP"/>
    </source>
</evidence>
<dbReference type="InterPro" id="IPR002227">
    <property type="entry name" value="Tyrosinase_Cu-bd"/>
</dbReference>
<proteinExistence type="predicted"/>
<dbReference type="Pfam" id="PF16286">
    <property type="entry name" value="DUF4932"/>
    <property type="match status" value="1"/>
</dbReference>
<keyword evidence="1" id="KW-0732">Signal</keyword>
<dbReference type="EMBL" id="SNYI01000001">
    <property type="protein sequence ID" value="TDQ32987.1"/>
    <property type="molecule type" value="Genomic_DNA"/>
</dbReference>
<gene>
    <name evidence="3" type="ORF">CLV82_0825</name>
</gene>
<dbReference type="PROSITE" id="PS00498">
    <property type="entry name" value="TYROSINASE_2"/>
    <property type="match status" value="1"/>
</dbReference>
<evidence type="ECO:0000313" key="3">
    <source>
        <dbReference type="EMBL" id="TDQ32987.1"/>
    </source>
</evidence>
<organism evidence="3 4">
    <name type="scientific">Zeaxanthinibacter enoshimensis</name>
    <dbReference type="NCBI Taxonomy" id="392009"/>
    <lineage>
        <taxon>Bacteria</taxon>
        <taxon>Pseudomonadati</taxon>
        <taxon>Bacteroidota</taxon>
        <taxon>Flavobacteriia</taxon>
        <taxon>Flavobacteriales</taxon>
        <taxon>Flavobacteriaceae</taxon>
        <taxon>Zeaxanthinibacter</taxon>
    </lineage>
</organism>
<dbReference type="RefSeq" id="WP_133643005.1">
    <property type="nucleotide sequence ID" value="NZ_SNYI01000001.1"/>
</dbReference>
<name>A0A4R6TRN4_9FLAO</name>
<comment type="caution">
    <text evidence="3">The sequence shown here is derived from an EMBL/GenBank/DDBJ whole genome shotgun (WGS) entry which is preliminary data.</text>
</comment>
<dbReference type="GO" id="GO:0016491">
    <property type="term" value="F:oxidoreductase activity"/>
    <property type="evidence" value="ECO:0007669"/>
    <property type="project" value="InterPro"/>
</dbReference>
<accession>A0A4R6TRN4</accession>
<dbReference type="OrthoDB" id="6402335at2"/>
<reference evidence="3 4" key="1">
    <citation type="submission" date="2019-03" db="EMBL/GenBank/DDBJ databases">
        <title>Genomic Encyclopedia of Archaeal and Bacterial Type Strains, Phase II (KMG-II): from individual species to whole genera.</title>
        <authorList>
            <person name="Goeker M."/>
        </authorList>
    </citation>
    <scope>NUCLEOTIDE SEQUENCE [LARGE SCALE GENOMIC DNA]</scope>
    <source>
        <strain evidence="3 4">DSM 18435</strain>
    </source>
</reference>
<feature type="signal peptide" evidence="1">
    <location>
        <begin position="1"/>
        <end position="21"/>
    </location>
</feature>
<feature type="chain" id="PRO_5020545556" evidence="1">
    <location>
        <begin position="22"/>
        <end position="539"/>
    </location>
</feature>
<dbReference type="Proteomes" id="UP000295468">
    <property type="component" value="Unassembled WGS sequence"/>
</dbReference>